<accession>A0ABT4A0E6</accession>
<dbReference type="Proteomes" id="UP001207654">
    <property type="component" value="Unassembled WGS sequence"/>
</dbReference>
<reference evidence="1 2" key="1">
    <citation type="submission" date="2022-11" db="EMBL/GenBank/DDBJ databases">
        <title>Minimal conservation of predation-associated metabolite biosynthetic gene clusters underscores biosynthetic potential of Myxococcota including descriptions for ten novel species: Archangium lansinium sp. nov., Myxococcus landrumus sp. nov., Nannocystis bai.</title>
        <authorList>
            <person name="Ahearne A."/>
            <person name="Stevens C."/>
            <person name="Phillips K."/>
        </authorList>
    </citation>
    <scope>NUCLEOTIDE SEQUENCE [LARGE SCALE GENOMIC DNA]</scope>
    <source>
        <strain evidence="1 2">MIWBW</strain>
    </source>
</reference>
<dbReference type="RefSeq" id="WP_267534086.1">
    <property type="nucleotide sequence ID" value="NZ_JAPNKA010000001.1"/>
</dbReference>
<name>A0ABT4A0E6_9BACT</name>
<dbReference type="EMBL" id="JAPNKA010000001">
    <property type="protein sequence ID" value="MCY1075137.1"/>
    <property type="molecule type" value="Genomic_DNA"/>
</dbReference>
<proteinExistence type="predicted"/>
<comment type="caution">
    <text evidence="1">The sequence shown here is derived from an EMBL/GenBank/DDBJ whole genome shotgun (WGS) entry which is preliminary data.</text>
</comment>
<evidence type="ECO:0000313" key="1">
    <source>
        <dbReference type="EMBL" id="MCY1075137.1"/>
    </source>
</evidence>
<gene>
    <name evidence="1" type="ORF">OV287_11600</name>
</gene>
<organism evidence="1 2">
    <name type="scientific">Archangium lansingense</name>
    <dbReference type="NCBI Taxonomy" id="2995310"/>
    <lineage>
        <taxon>Bacteria</taxon>
        <taxon>Pseudomonadati</taxon>
        <taxon>Myxococcota</taxon>
        <taxon>Myxococcia</taxon>
        <taxon>Myxococcales</taxon>
        <taxon>Cystobacterineae</taxon>
        <taxon>Archangiaceae</taxon>
        <taxon>Archangium</taxon>
    </lineage>
</organism>
<keyword evidence="2" id="KW-1185">Reference proteome</keyword>
<sequence>MQELRGAVTELRGEVETFGAGVGTHVQGARAQLESLVNGVVATIASIRPDVETVVSGLSSRIEALDTELAGLEP</sequence>
<evidence type="ECO:0000313" key="2">
    <source>
        <dbReference type="Proteomes" id="UP001207654"/>
    </source>
</evidence>
<protein>
    <submittedName>
        <fullName evidence="1">Uncharacterized protein</fullName>
    </submittedName>
</protein>